<feature type="transmembrane region" description="Helical" evidence="1">
    <location>
        <begin position="20"/>
        <end position="43"/>
    </location>
</feature>
<protein>
    <submittedName>
        <fullName evidence="2">Uncharacterized protein</fullName>
    </submittedName>
</protein>
<evidence type="ECO:0000313" key="2">
    <source>
        <dbReference type="EMBL" id="KFG27011.1"/>
    </source>
</evidence>
<keyword evidence="1" id="KW-1133">Transmembrane helix</keyword>
<accession>A0A086J4E3</accession>
<dbReference type="HOGENOM" id="CLU_2347208_0_0_1"/>
<evidence type="ECO:0000313" key="3">
    <source>
        <dbReference type="Proteomes" id="UP000054524"/>
    </source>
</evidence>
<evidence type="ECO:0000256" key="1">
    <source>
        <dbReference type="SAM" id="Phobius"/>
    </source>
</evidence>
<reference evidence="2 3" key="1">
    <citation type="journal article" date="2014" name="Genome Announc.">
        <title>Genome Sequence of the Microsporidian Species Nematocida sp1 Strain ERTm6 (ATCC PRA-372).</title>
        <authorList>
            <person name="Bakowski M.A."/>
            <person name="Priest M."/>
            <person name="Young S."/>
            <person name="Cuomo C.A."/>
            <person name="Troemel E.R."/>
        </authorList>
    </citation>
    <scope>NUCLEOTIDE SEQUENCE [LARGE SCALE GENOMIC DNA]</scope>
    <source>
        <strain evidence="2 3">ERTm6</strain>
    </source>
</reference>
<dbReference type="Proteomes" id="UP000054524">
    <property type="component" value="Unassembled WGS sequence"/>
</dbReference>
<dbReference type="RefSeq" id="XP_052905566.1">
    <property type="nucleotide sequence ID" value="XM_053047741.1"/>
</dbReference>
<dbReference type="AlphaFoldDB" id="A0A086J4E3"/>
<dbReference type="GeneID" id="77675055"/>
<keyword evidence="1" id="KW-0812">Transmembrane</keyword>
<dbReference type="EMBL" id="AKIJ01000001">
    <property type="protein sequence ID" value="KFG27011.1"/>
    <property type="molecule type" value="Genomic_DNA"/>
</dbReference>
<organism evidence="2 3">
    <name type="scientific">Nematocida ausubeli (strain ATCC PRA-371 / ERTm2)</name>
    <name type="common">Nematode killer fungus</name>
    <dbReference type="NCBI Taxonomy" id="1913371"/>
    <lineage>
        <taxon>Eukaryota</taxon>
        <taxon>Fungi</taxon>
        <taxon>Fungi incertae sedis</taxon>
        <taxon>Microsporidia</taxon>
        <taxon>Nematocida</taxon>
    </lineage>
</organism>
<keyword evidence="3" id="KW-1185">Reference proteome</keyword>
<gene>
    <name evidence="2" type="ORF">NESG_00082</name>
</gene>
<sequence>MKKHEYHLQLYREKDTKRIYFITGAGLIAGSILGGVQGILSALRRTHGKKRGMEYFAVKSAQRLGSATAIASCAFAVSEHLLSQIPQTASVLTRMLE</sequence>
<keyword evidence="1" id="KW-0472">Membrane</keyword>
<dbReference type="OrthoDB" id="2190304at2759"/>
<name>A0A086J4E3_NEMA1</name>
<proteinExistence type="predicted"/>
<comment type="caution">
    <text evidence="2">The sequence shown here is derived from an EMBL/GenBank/DDBJ whole genome shotgun (WGS) entry which is preliminary data.</text>
</comment>